<dbReference type="EMBL" id="CAADFC020000037">
    <property type="protein sequence ID" value="VIO80570.1"/>
    <property type="molecule type" value="Genomic_DNA"/>
</dbReference>
<comment type="caution">
    <text evidence="2">The sequence shown here is derived from an EMBL/GenBank/DDBJ whole genome shotgun (WGS) entry which is preliminary data.</text>
</comment>
<reference evidence="2" key="1">
    <citation type="submission" date="2019-02" db="EMBL/GenBank/DDBJ databases">
        <authorList>
            <person name="Pothier F.J."/>
        </authorList>
    </citation>
    <scope>NUCLEOTIDE SEQUENCE</scope>
    <source>
        <strain evidence="2">CI-1B</strain>
    </source>
</reference>
<dbReference type="GO" id="GO:0004363">
    <property type="term" value="F:glutathione synthase activity"/>
    <property type="evidence" value="ECO:0007669"/>
    <property type="project" value="UniProtKB-EC"/>
</dbReference>
<evidence type="ECO:0000313" key="3">
    <source>
        <dbReference type="Proteomes" id="UP000328092"/>
    </source>
</evidence>
<dbReference type="EC" id="6.3.2.3" evidence="2"/>
<feature type="domain" description="Prokaryotic glutathione synthetase ATP-binding" evidence="1">
    <location>
        <begin position="139"/>
        <end position="308"/>
    </location>
</feature>
<dbReference type="GO" id="GO:0005524">
    <property type="term" value="F:ATP binding"/>
    <property type="evidence" value="ECO:0007669"/>
    <property type="project" value="InterPro"/>
</dbReference>
<dbReference type="SUPFAM" id="SSF56059">
    <property type="entry name" value="Glutathione synthetase ATP-binding domain-like"/>
    <property type="match status" value="1"/>
</dbReference>
<protein>
    <submittedName>
        <fullName evidence="2">Glutathione synthetase</fullName>
        <ecNumber evidence="2">6.3.2.3</ecNumber>
    </submittedName>
</protein>
<keyword evidence="3" id="KW-1185">Reference proteome</keyword>
<dbReference type="PANTHER" id="PTHR21621:SF0">
    <property type="entry name" value="BETA-CITRYLGLUTAMATE SYNTHASE B-RELATED"/>
    <property type="match status" value="1"/>
</dbReference>
<gene>
    <name evidence="2" type="primary">gshB_2</name>
    <name evidence="2" type="ORF">CI1B_84520</name>
</gene>
<dbReference type="Gene3D" id="3.30.470.20">
    <property type="entry name" value="ATP-grasp fold, B domain"/>
    <property type="match status" value="1"/>
</dbReference>
<dbReference type="GO" id="GO:0005737">
    <property type="term" value="C:cytoplasm"/>
    <property type="evidence" value="ECO:0007669"/>
    <property type="project" value="TreeGrafter"/>
</dbReference>
<keyword evidence="2" id="KW-0436">Ligase</keyword>
<dbReference type="Gene3D" id="3.30.1490.20">
    <property type="entry name" value="ATP-grasp fold, A domain"/>
    <property type="match status" value="1"/>
</dbReference>
<organism evidence="2 3">
    <name type="scientific">Bradyrhizobium ivorense</name>
    <dbReference type="NCBI Taxonomy" id="2511166"/>
    <lineage>
        <taxon>Bacteria</taxon>
        <taxon>Pseudomonadati</taxon>
        <taxon>Pseudomonadota</taxon>
        <taxon>Alphaproteobacteria</taxon>
        <taxon>Hyphomicrobiales</taxon>
        <taxon>Nitrobacteraceae</taxon>
        <taxon>Bradyrhizobium</taxon>
    </lineage>
</organism>
<dbReference type="Proteomes" id="UP000328092">
    <property type="component" value="Unassembled WGS sequence"/>
</dbReference>
<dbReference type="RefSeq" id="WP_139864861.1">
    <property type="nucleotide sequence ID" value="NZ_CAADFC020000037.1"/>
</dbReference>
<dbReference type="Pfam" id="PF02955">
    <property type="entry name" value="GSH-S_ATP"/>
    <property type="match status" value="1"/>
</dbReference>
<evidence type="ECO:0000313" key="2">
    <source>
        <dbReference type="EMBL" id="VIO80570.1"/>
    </source>
</evidence>
<accession>A0A508U2J8</accession>
<dbReference type="PANTHER" id="PTHR21621">
    <property type="entry name" value="RIBOSOMAL PROTEIN S6 MODIFICATION PROTEIN"/>
    <property type="match status" value="1"/>
</dbReference>
<dbReference type="OrthoDB" id="3594003at2"/>
<dbReference type="Gene3D" id="3.40.50.20">
    <property type="match status" value="1"/>
</dbReference>
<dbReference type="InterPro" id="IPR004218">
    <property type="entry name" value="GSHS_ATP-bd"/>
</dbReference>
<name>A0A508U2J8_9BRAD</name>
<proteinExistence type="predicted"/>
<evidence type="ECO:0000259" key="1">
    <source>
        <dbReference type="Pfam" id="PF02955"/>
    </source>
</evidence>
<dbReference type="InterPro" id="IPR013815">
    <property type="entry name" value="ATP_grasp_subdomain_1"/>
</dbReference>
<sequence length="330" mass="36334">MRLLILTNNLDALGENDALLSNAFCRRGCEVILGEINGIAAEDYRYFTAGVLVSGSGEAFRAGSAALGDRRTFFLDECQLIWVLSFPQDSVARDVWQMLWLASRHTPFVNSIEGLVFLNTKHSLGYLVPKKNRALSYISNDFGSIWERYRQAPDQWWVAKPPNAACGQNVFLLPPSGTNVRTILQCLTGNTVAHKELDHGGLGGFKAEYAVLQQFIREVAQGEKRVVVACGKAVAWHGRQGNPHDHRSNTTQGGEAIAVDLHSDEIELAESIGRTLMTHGINFVGIDMAYPYILELNMAYPGGLHEANLASGIDRSDRAAELIIAHFISH</sequence>
<dbReference type="AlphaFoldDB" id="A0A508U2J8"/>